<dbReference type="Proteomes" id="UP001259803">
    <property type="component" value="Unassembled WGS sequence"/>
</dbReference>
<dbReference type="Gene3D" id="3.20.20.70">
    <property type="entry name" value="Aldolase class I"/>
    <property type="match status" value="1"/>
</dbReference>
<evidence type="ECO:0000313" key="1">
    <source>
        <dbReference type="EMBL" id="MDT0576694.1"/>
    </source>
</evidence>
<name>A0ABU2ZK52_9SPHN</name>
<dbReference type="InterPro" id="IPR013785">
    <property type="entry name" value="Aldolase_TIM"/>
</dbReference>
<gene>
    <name evidence="1" type="ORF">RM533_10950</name>
</gene>
<comment type="caution">
    <text evidence="1">The sequence shown here is derived from an EMBL/GenBank/DDBJ whole genome shotgun (WGS) entry which is preliminary data.</text>
</comment>
<proteinExistence type="predicted"/>
<dbReference type="SUPFAM" id="SSF51395">
    <property type="entry name" value="FMN-linked oxidoreductases"/>
    <property type="match status" value="1"/>
</dbReference>
<accession>A0ABU2ZK52</accession>
<dbReference type="EMBL" id="JAVRHS010000010">
    <property type="protein sequence ID" value="MDT0576694.1"/>
    <property type="molecule type" value="Genomic_DNA"/>
</dbReference>
<sequence>MTVDTAHWNAKRVYFLGVNTGFVSDGEPDARYIDFYRQRSSARLYCAIVGNVVVPNGHGSNRSTAFLGPEPVWSELAYAICEKGTLPGIQLATAWDGYEGSRNFLSADGDRVIPRAKVLVRDFGIAGVEGVLSSFNSAANLAVDHGFAHIQFHAAHGYLLSLLIDERICSQAERVREGLARISEGLRDQGVETSLRISMRTGNIDFDGNGSEKLQDTLAELPFDLVDLSSGFYNINKRLIYPSREDVVAGRLAES</sequence>
<feature type="non-terminal residue" evidence="1">
    <location>
        <position position="255"/>
    </location>
</feature>
<keyword evidence="2" id="KW-1185">Reference proteome</keyword>
<organism evidence="1 2">
    <name type="scientific">Croceicoccus esteveae</name>
    <dbReference type="NCBI Taxonomy" id="3075597"/>
    <lineage>
        <taxon>Bacteria</taxon>
        <taxon>Pseudomonadati</taxon>
        <taxon>Pseudomonadota</taxon>
        <taxon>Alphaproteobacteria</taxon>
        <taxon>Sphingomonadales</taxon>
        <taxon>Erythrobacteraceae</taxon>
        <taxon>Croceicoccus</taxon>
    </lineage>
</organism>
<reference evidence="1 2" key="1">
    <citation type="submission" date="2023-09" db="EMBL/GenBank/DDBJ databases">
        <authorList>
            <person name="Rey-Velasco X."/>
        </authorList>
    </citation>
    <scope>NUCLEOTIDE SEQUENCE [LARGE SCALE GENOMIC DNA]</scope>
    <source>
        <strain evidence="1 2">F390</strain>
    </source>
</reference>
<evidence type="ECO:0000313" key="2">
    <source>
        <dbReference type="Proteomes" id="UP001259803"/>
    </source>
</evidence>
<evidence type="ECO:0008006" key="3">
    <source>
        <dbReference type="Google" id="ProtNLM"/>
    </source>
</evidence>
<protein>
    <recommendedName>
        <fullName evidence="3">NADH:flavin oxidoreductase/NADH oxidase N-terminal domain-containing protein</fullName>
    </recommendedName>
</protein>